<accession>F1T467</accession>
<gene>
    <name evidence="9" type="ORF">HMPREF0091_10458</name>
</gene>
<dbReference type="GeneID" id="93210073"/>
<comment type="subcellular location">
    <subcellularLocation>
        <location evidence="1">Cell membrane</location>
        <topology evidence="1">Single-pass type II membrane protein</topology>
    </subcellularLocation>
</comment>
<evidence type="ECO:0000256" key="8">
    <source>
        <dbReference type="SAM" id="Phobius"/>
    </source>
</evidence>
<keyword evidence="6 8" id="KW-0472">Membrane</keyword>
<proteinExistence type="predicted"/>
<evidence type="ECO:0000256" key="2">
    <source>
        <dbReference type="ARBA" id="ARBA00022475"/>
    </source>
</evidence>
<evidence type="ECO:0000313" key="10">
    <source>
        <dbReference type="Proteomes" id="UP000005947"/>
    </source>
</evidence>
<evidence type="ECO:0000256" key="6">
    <source>
        <dbReference type="ARBA" id="ARBA00023136"/>
    </source>
</evidence>
<keyword evidence="4 8" id="KW-0812">Transmembrane</keyword>
<evidence type="ECO:0000256" key="3">
    <source>
        <dbReference type="ARBA" id="ARBA00022618"/>
    </source>
</evidence>
<dbReference type="Proteomes" id="UP000005947">
    <property type="component" value="Unassembled WGS sequence"/>
</dbReference>
<evidence type="ECO:0000256" key="1">
    <source>
        <dbReference type="ARBA" id="ARBA00004401"/>
    </source>
</evidence>
<keyword evidence="10" id="KW-1185">Reference proteome</keyword>
<evidence type="ECO:0000256" key="5">
    <source>
        <dbReference type="ARBA" id="ARBA00022989"/>
    </source>
</evidence>
<comment type="caution">
    <text evidence="9">The sequence shown here is derived from an EMBL/GenBank/DDBJ whole genome shotgun (WGS) entry which is preliminary data.</text>
</comment>
<keyword evidence="3 9" id="KW-0132">Cell division</keyword>
<feature type="transmembrane region" description="Helical" evidence="8">
    <location>
        <begin position="50"/>
        <end position="74"/>
    </location>
</feature>
<dbReference type="InterPro" id="IPR011922">
    <property type="entry name" value="Cell_div_FtsL"/>
</dbReference>
<dbReference type="GO" id="GO:0005886">
    <property type="term" value="C:plasma membrane"/>
    <property type="evidence" value="ECO:0007669"/>
    <property type="project" value="UniProtKB-SubCell"/>
</dbReference>
<dbReference type="GO" id="GO:0051301">
    <property type="term" value="P:cell division"/>
    <property type="evidence" value="ECO:0007669"/>
    <property type="project" value="UniProtKB-KW"/>
</dbReference>
<dbReference type="AlphaFoldDB" id="F1T467"/>
<evidence type="ECO:0000256" key="7">
    <source>
        <dbReference type="ARBA" id="ARBA00023306"/>
    </source>
</evidence>
<keyword evidence="5 8" id="KW-1133">Transmembrane helix</keyword>
<protein>
    <submittedName>
        <fullName evidence="9">Putative cell division protein FtsL</fullName>
    </submittedName>
</protein>
<keyword evidence="2" id="KW-1003">Cell membrane</keyword>
<dbReference type="OrthoDB" id="3186662at2"/>
<evidence type="ECO:0000256" key="4">
    <source>
        <dbReference type="ARBA" id="ARBA00022692"/>
    </source>
</evidence>
<dbReference type="Pfam" id="PF04999">
    <property type="entry name" value="FtsL"/>
    <property type="match status" value="1"/>
</dbReference>
<dbReference type="EMBL" id="ACGK02000001">
    <property type="protein sequence ID" value="EGF23511.1"/>
    <property type="molecule type" value="Genomic_DNA"/>
</dbReference>
<sequence>MGYRDNVALDYEALSPERQARVAPKLRPSFGVVEGGGLDASVRRGVSLQFLFNIKVVLSIVMLFVAIGFVRVALLSASVSTLQHNKVLTSTIEQAQMHNSELKVEHSILANSNRIGRIATQSYGMVLPEKVDTINIAEPSSDVSESSQQ</sequence>
<organism evidence="9 10">
    <name type="scientific">Fannyhessea vaginae DSM 15829</name>
    <dbReference type="NCBI Taxonomy" id="525256"/>
    <lineage>
        <taxon>Bacteria</taxon>
        <taxon>Bacillati</taxon>
        <taxon>Actinomycetota</taxon>
        <taxon>Coriobacteriia</taxon>
        <taxon>Coriobacteriales</taxon>
        <taxon>Atopobiaceae</taxon>
        <taxon>Fannyhessea</taxon>
    </lineage>
</organism>
<evidence type="ECO:0000313" key="9">
    <source>
        <dbReference type="EMBL" id="EGF23511.1"/>
    </source>
</evidence>
<reference evidence="9 10" key="1">
    <citation type="submission" date="2011-02" db="EMBL/GenBank/DDBJ databases">
        <authorList>
            <person name="Muzny D."/>
            <person name="Qin X."/>
            <person name="Buhay C."/>
            <person name="Dugan-Rocha S."/>
            <person name="Ding Y."/>
            <person name="Chen G."/>
            <person name="Hawes A."/>
            <person name="Holder M."/>
            <person name="Jhangiani S."/>
            <person name="Johnson A."/>
            <person name="Khan Z."/>
            <person name="Li Z."/>
            <person name="Liu W."/>
            <person name="Liu X."/>
            <person name="Perez L."/>
            <person name="Shen H."/>
            <person name="Wang Q."/>
            <person name="Watt J."/>
            <person name="Xi L."/>
            <person name="Xin Y."/>
            <person name="Zhou J."/>
            <person name="Deng J."/>
            <person name="Jiang H."/>
            <person name="Liu Y."/>
            <person name="Qu J."/>
            <person name="Song X.-Z."/>
            <person name="Zhang L."/>
            <person name="Villasana D."/>
            <person name="Johnson A."/>
            <person name="Liu J."/>
            <person name="Liyanage D."/>
            <person name="Lorensuhewa L."/>
            <person name="Robinson T."/>
            <person name="Song A."/>
            <person name="Song B.-B."/>
            <person name="Dinh H."/>
            <person name="Thornton R."/>
            <person name="Coyle M."/>
            <person name="Francisco L."/>
            <person name="Jackson L."/>
            <person name="Javaid M."/>
            <person name="Korchina V."/>
            <person name="Kovar C."/>
            <person name="Mata R."/>
            <person name="Mathew T."/>
            <person name="Ngo R."/>
            <person name="Nguyen L."/>
            <person name="Nguyen N."/>
            <person name="Okwuonu G."/>
            <person name="Ongeri F."/>
            <person name="Pham C."/>
            <person name="Simmons D."/>
            <person name="Wilczek-Boney K."/>
            <person name="Hale W."/>
            <person name="Jakkamsetti A."/>
            <person name="Pham P."/>
            <person name="Ruth R."/>
            <person name="San Lucas F."/>
            <person name="Warren J."/>
            <person name="Zhang J."/>
            <person name="Zhao Z."/>
            <person name="Zhou C."/>
            <person name="Zhu D."/>
            <person name="Lee S."/>
            <person name="Bess C."/>
            <person name="Blankenburg K."/>
            <person name="Forbes L."/>
            <person name="Fu Q."/>
            <person name="Gubbala S."/>
            <person name="Hirani K."/>
            <person name="Jayaseelan J.C."/>
            <person name="Lara F."/>
            <person name="Munidasa M."/>
            <person name="Palculict T."/>
            <person name="Patil S."/>
            <person name="Pu L.-L."/>
            <person name="Saada N."/>
            <person name="Tang L."/>
            <person name="Weissenberger G."/>
            <person name="Zhu Y."/>
            <person name="Hemphill L."/>
            <person name="Shang Y."/>
            <person name="Youmans B."/>
            <person name="Ayvaz T."/>
            <person name="Ross M."/>
            <person name="Santibanez J."/>
            <person name="Aqrawi P."/>
            <person name="Gross S."/>
            <person name="Joshi V."/>
            <person name="Fowler G."/>
            <person name="Nazareth L."/>
            <person name="Reid J."/>
            <person name="Worley K."/>
            <person name="Petrosino J."/>
            <person name="Highlander S."/>
            <person name="Gibbs R."/>
        </authorList>
    </citation>
    <scope>NUCLEOTIDE SEQUENCE [LARGE SCALE GENOMIC DNA]</scope>
    <source>
        <strain evidence="9 10">DSM 15829</strain>
    </source>
</reference>
<dbReference type="RefSeq" id="WP_006302635.1">
    <property type="nucleotide sequence ID" value="NZ_ACGK02000001.1"/>
</dbReference>
<name>F1T467_9ACTN</name>
<keyword evidence="7" id="KW-0131">Cell cycle</keyword>
<dbReference type="eggNOG" id="COG3116">
    <property type="taxonomic scope" value="Bacteria"/>
</dbReference>